<comment type="catalytic activity">
    <reaction evidence="10">
        <text>an acyl phosphate + sn-glycerol 3-phosphate = a 1-acyl-sn-glycero-3-phosphate + phosphate</text>
        <dbReference type="Rhea" id="RHEA:34075"/>
        <dbReference type="ChEBI" id="CHEBI:43474"/>
        <dbReference type="ChEBI" id="CHEBI:57597"/>
        <dbReference type="ChEBI" id="CHEBI:57970"/>
        <dbReference type="ChEBI" id="CHEBI:59918"/>
        <dbReference type="EC" id="2.3.1.275"/>
    </reaction>
</comment>
<dbReference type="UniPathway" id="UPA00085"/>
<evidence type="ECO:0000256" key="7">
    <source>
        <dbReference type="ARBA" id="ARBA00023136"/>
    </source>
</evidence>
<comment type="subunit">
    <text evidence="10">Probably interacts with PlsX.</text>
</comment>
<keyword evidence="6 10" id="KW-0443">Lipid metabolism</keyword>
<keyword evidence="4 10" id="KW-0812">Transmembrane</keyword>
<dbReference type="EMBL" id="DTGR01000142">
    <property type="protein sequence ID" value="HHS29827.1"/>
    <property type="molecule type" value="Genomic_DNA"/>
</dbReference>
<dbReference type="GO" id="GO:0005886">
    <property type="term" value="C:plasma membrane"/>
    <property type="evidence" value="ECO:0007669"/>
    <property type="project" value="UniProtKB-SubCell"/>
</dbReference>
<feature type="transmembrane region" description="Helical" evidence="10">
    <location>
        <begin position="143"/>
        <end position="163"/>
    </location>
</feature>
<organism evidence="11">
    <name type="scientific">Desulfobacca acetoxidans</name>
    <dbReference type="NCBI Taxonomy" id="60893"/>
    <lineage>
        <taxon>Bacteria</taxon>
        <taxon>Pseudomonadati</taxon>
        <taxon>Thermodesulfobacteriota</taxon>
        <taxon>Desulfobaccia</taxon>
        <taxon>Desulfobaccales</taxon>
        <taxon>Desulfobaccaceae</taxon>
        <taxon>Desulfobacca</taxon>
    </lineage>
</organism>
<evidence type="ECO:0000256" key="10">
    <source>
        <dbReference type="HAMAP-Rule" id="MF_01043"/>
    </source>
</evidence>
<name>A0A7V6A3X8_9BACT</name>
<evidence type="ECO:0000256" key="6">
    <source>
        <dbReference type="ARBA" id="ARBA00023098"/>
    </source>
</evidence>
<keyword evidence="11" id="KW-0012">Acyltransferase</keyword>
<dbReference type="HAMAP" id="MF_01043">
    <property type="entry name" value="PlsY"/>
    <property type="match status" value="1"/>
</dbReference>
<keyword evidence="5 10" id="KW-1133">Transmembrane helix</keyword>
<dbReference type="PANTHER" id="PTHR30309">
    <property type="entry name" value="INNER MEMBRANE PROTEIN YGIH"/>
    <property type="match status" value="1"/>
</dbReference>
<dbReference type="SMART" id="SM01207">
    <property type="entry name" value="G3P_acyltransf"/>
    <property type="match status" value="1"/>
</dbReference>
<accession>A0A7V6A3X8</accession>
<dbReference type="EC" id="2.3.1.275" evidence="10"/>
<comment type="function">
    <text evidence="10">Catalyzes the transfer of an acyl group from acyl-phosphate (acyl-PO(4)) to glycerol-3-phosphate (G3P) to form lysophosphatidic acid (LPA). This enzyme utilizes acyl-phosphate as fatty acyl donor, but not acyl-CoA or acyl-ACP.</text>
</comment>
<keyword evidence="1 10" id="KW-1003">Cell membrane</keyword>
<proteinExistence type="inferred from homology"/>
<reference evidence="11" key="1">
    <citation type="journal article" date="2020" name="mSystems">
        <title>Genome- and Community-Level Interaction Insights into Carbon Utilization and Element Cycling Functions of Hydrothermarchaeota in Hydrothermal Sediment.</title>
        <authorList>
            <person name="Zhou Z."/>
            <person name="Liu Y."/>
            <person name="Xu W."/>
            <person name="Pan J."/>
            <person name="Luo Z.H."/>
            <person name="Li M."/>
        </authorList>
    </citation>
    <scope>NUCLEOTIDE SEQUENCE [LARGE SCALE GENOMIC DNA]</scope>
    <source>
        <strain evidence="11">SpSt-767</strain>
    </source>
</reference>
<evidence type="ECO:0000256" key="1">
    <source>
        <dbReference type="ARBA" id="ARBA00022475"/>
    </source>
</evidence>
<comment type="subcellular location">
    <subcellularLocation>
        <location evidence="10">Cell membrane</location>
        <topology evidence="10">Multi-pass membrane protein</topology>
    </subcellularLocation>
</comment>
<evidence type="ECO:0000256" key="5">
    <source>
        <dbReference type="ARBA" id="ARBA00022989"/>
    </source>
</evidence>
<evidence type="ECO:0000256" key="3">
    <source>
        <dbReference type="ARBA" id="ARBA00022679"/>
    </source>
</evidence>
<comment type="caution">
    <text evidence="11">The sequence shown here is derived from an EMBL/GenBank/DDBJ whole genome shotgun (WGS) entry which is preliminary data.</text>
</comment>
<evidence type="ECO:0000256" key="2">
    <source>
        <dbReference type="ARBA" id="ARBA00022516"/>
    </source>
</evidence>
<protein>
    <recommendedName>
        <fullName evidence="10">Glycerol-3-phosphate acyltransferase</fullName>
    </recommendedName>
    <alternativeName>
        <fullName evidence="10">Acyl-PO4 G3P acyltransferase</fullName>
    </alternativeName>
    <alternativeName>
        <fullName evidence="10">Acyl-phosphate--glycerol-3-phosphate acyltransferase</fullName>
    </alternativeName>
    <alternativeName>
        <fullName evidence="10">G3P acyltransferase</fullName>
        <shortName evidence="10">GPAT</shortName>
        <ecNumber evidence="10">2.3.1.275</ecNumber>
    </alternativeName>
    <alternativeName>
        <fullName evidence="10">Lysophosphatidic acid synthase</fullName>
        <shortName evidence="10">LPA synthase</shortName>
    </alternativeName>
</protein>
<feature type="transmembrane region" description="Helical" evidence="10">
    <location>
        <begin position="55"/>
        <end position="76"/>
    </location>
</feature>
<evidence type="ECO:0000256" key="9">
    <source>
        <dbReference type="ARBA" id="ARBA00023264"/>
    </source>
</evidence>
<dbReference type="Pfam" id="PF02660">
    <property type="entry name" value="G3P_acyltransf"/>
    <property type="match status" value="1"/>
</dbReference>
<dbReference type="InterPro" id="IPR003811">
    <property type="entry name" value="G3P_acylTferase_PlsY"/>
</dbReference>
<dbReference type="AlphaFoldDB" id="A0A7V6A3X8"/>
<feature type="transmembrane region" description="Helical" evidence="10">
    <location>
        <begin position="116"/>
        <end position="137"/>
    </location>
</feature>
<keyword evidence="8 10" id="KW-0594">Phospholipid biosynthesis</keyword>
<dbReference type="GO" id="GO:0043772">
    <property type="term" value="F:acyl-phosphate glycerol-3-phosphate acyltransferase activity"/>
    <property type="evidence" value="ECO:0007669"/>
    <property type="project" value="UniProtKB-UniRule"/>
</dbReference>
<evidence type="ECO:0000256" key="8">
    <source>
        <dbReference type="ARBA" id="ARBA00023209"/>
    </source>
</evidence>
<dbReference type="PANTHER" id="PTHR30309:SF0">
    <property type="entry name" value="GLYCEROL-3-PHOSPHATE ACYLTRANSFERASE-RELATED"/>
    <property type="match status" value="1"/>
</dbReference>
<feature type="transmembrane region" description="Helical" evidence="10">
    <location>
        <begin position="6"/>
        <end position="24"/>
    </location>
</feature>
<sequence>MQYFLGVTGLAYLLGSIPTGLLVARLRGGPDPRQAGSGNLGAANLFRLLGRNAGIFTLLGDTLKGALPVILGLYWLAPLGAWHDAAVAAVGLAAVLGHVFPIYLRFQGGKAVATTFGVIAVLCPLAALNLVIVYGMTLYQVRIFSLAAVVCAWLLPLAVGLFCDSKAYLFLAGVLSGLVLVRHRDNLIRLARGEEPRL</sequence>
<comment type="pathway">
    <text evidence="10">Lipid metabolism; phospholipid metabolism.</text>
</comment>
<gene>
    <name evidence="10 11" type="primary">plsY</name>
    <name evidence="11" type="ORF">ENV52_09030</name>
</gene>
<keyword evidence="7 10" id="KW-0472">Membrane</keyword>
<keyword evidence="3 10" id="KW-0808">Transferase</keyword>
<comment type="similarity">
    <text evidence="10">Belongs to the PlsY family.</text>
</comment>
<keyword evidence="2 10" id="KW-0444">Lipid biosynthesis</keyword>
<evidence type="ECO:0000313" key="11">
    <source>
        <dbReference type="EMBL" id="HHS29827.1"/>
    </source>
</evidence>
<dbReference type="GO" id="GO:0008654">
    <property type="term" value="P:phospholipid biosynthetic process"/>
    <property type="evidence" value="ECO:0007669"/>
    <property type="project" value="UniProtKB-UniRule"/>
</dbReference>
<keyword evidence="9 10" id="KW-1208">Phospholipid metabolism</keyword>
<feature type="transmembrane region" description="Helical" evidence="10">
    <location>
        <begin position="82"/>
        <end position="104"/>
    </location>
</feature>
<dbReference type="NCBIfam" id="TIGR00023">
    <property type="entry name" value="glycerol-3-phosphate 1-O-acyltransferase PlsY"/>
    <property type="match status" value="1"/>
</dbReference>
<evidence type="ECO:0000256" key="4">
    <source>
        <dbReference type="ARBA" id="ARBA00022692"/>
    </source>
</evidence>